<dbReference type="Pfam" id="PF00994">
    <property type="entry name" value="MoCF_biosynth"/>
    <property type="match status" value="1"/>
</dbReference>
<dbReference type="EMBL" id="QXXA01000016">
    <property type="protein sequence ID" value="NBI07918.1"/>
    <property type="molecule type" value="Genomic_DNA"/>
</dbReference>
<reference evidence="3 4" key="1">
    <citation type="submission" date="2018-08" db="EMBL/GenBank/DDBJ databases">
        <title>Murine metabolic-syndrome-specific gut microbial biobank.</title>
        <authorList>
            <person name="Liu C."/>
        </authorList>
    </citation>
    <scope>NUCLEOTIDE SEQUENCE [LARGE SCALE GENOMIC DNA]</scope>
    <source>
        <strain evidence="3 4">583</strain>
    </source>
</reference>
<dbReference type="AlphaFoldDB" id="A0A845R2W4"/>
<evidence type="ECO:0000256" key="1">
    <source>
        <dbReference type="HAMAP-Rule" id="MF_00226"/>
    </source>
</evidence>
<comment type="similarity">
    <text evidence="1">Belongs to the CinA family.</text>
</comment>
<evidence type="ECO:0000313" key="3">
    <source>
        <dbReference type="EMBL" id="NBI07918.1"/>
    </source>
</evidence>
<dbReference type="SMART" id="SM00852">
    <property type="entry name" value="MoCF_biosynth"/>
    <property type="match status" value="1"/>
</dbReference>
<dbReference type="InterPro" id="IPR041424">
    <property type="entry name" value="CinA_KH"/>
</dbReference>
<dbReference type="NCBIfam" id="TIGR00177">
    <property type="entry name" value="molyb_syn"/>
    <property type="match status" value="1"/>
</dbReference>
<evidence type="ECO:0000313" key="4">
    <source>
        <dbReference type="Proteomes" id="UP000467132"/>
    </source>
</evidence>
<comment type="caution">
    <text evidence="3">The sequence shown here is derived from an EMBL/GenBank/DDBJ whole genome shotgun (WGS) entry which is preliminary data.</text>
</comment>
<dbReference type="Pfam" id="PF02464">
    <property type="entry name" value="CinA"/>
    <property type="match status" value="1"/>
</dbReference>
<organism evidence="3 4">
    <name type="scientific">Senegalia massiliensis</name>
    <dbReference type="NCBI Taxonomy" id="1720316"/>
    <lineage>
        <taxon>Bacteria</taxon>
        <taxon>Bacillati</taxon>
        <taxon>Bacillota</taxon>
        <taxon>Clostridia</taxon>
        <taxon>Eubacteriales</taxon>
        <taxon>Clostridiaceae</taxon>
        <taxon>Senegalia</taxon>
    </lineage>
</organism>
<dbReference type="PANTHER" id="PTHR13939:SF0">
    <property type="entry name" value="NMN AMIDOHYDROLASE-LIKE PROTEIN YFAY"/>
    <property type="match status" value="1"/>
</dbReference>
<dbReference type="Gene3D" id="3.40.980.10">
    <property type="entry name" value="MoaB/Mog-like domain"/>
    <property type="match status" value="1"/>
</dbReference>
<dbReference type="RefSeq" id="WP_160198381.1">
    <property type="nucleotide sequence ID" value="NZ_QXXA01000016.1"/>
</dbReference>
<accession>A0A845R2W4</accession>
<protein>
    <recommendedName>
        <fullName evidence="1">Putative competence-damage inducible protein</fullName>
    </recommendedName>
</protein>
<dbReference type="NCBIfam" id="TIGR00200">
    <property type="entry name" value="cinA_nterm"/>
    <property type="match status" value="1"/>
</dbReference>
<proteinExistence type="inferred from homology"/>
<keyword evidence="4" id="KW-1185">Reference proteome</keyword>
<dbReference type="PIRSF" id="PIRSF006728">
    <property type="entry name" value="CinA"/>
    <property type="match status" value="1"/>
</dbReference>
<dbReference type="InterPro" id="IPR008136">
    <property type="entry name" value="CinA_C"/>
</dbReference>
<dbReference type="InterPro" id="IPR036653">
    <property type="entry name" value="CinA-like_C"/>
</dbReference>
<dbReference type="OrthoDB" id="9801454at2"/>
<dbReference type="Gene3D" id="3.90.950.20">
    <property type="entry name" value="CinA-like"/>
    <property type="match status" value="1"/>
</dbReference>
<dbReference type="Pfam" id="PF18146">
    <property type="entry name" value="CinA_KH"/>
    <property type="match status" value="1"/>
</dbReference>
<sequence length="409" mass="46062">MDSIIINIGDEILDGDILNTNAQYISRNLKDINISVKRNHVIKDEISSIVEITKKSLKDSDIVIITGGLGPTDDDITREAVSKALNYNLYLDKILLQDLELIFSKNNYIMTKNNIKQAYRIENATIIPNEKGTAPGMFIKKNNKYIFLLPGPPKELKPMFDRIVEKYLQNLSKKKIYSKIIKTIGIGESQLEEKIKPYFNDNIKIGTYAYNGIVDIKVTSYNNILSNAKENVDKFVENINIEKFIWGYNDDTLEKIVFNLLKKHKLKIGFAESLTGGLISSNLTKLSGISEVFPLSLITYSNESKINLLDVKKLTLQNHGAVSEKVALEMCTGLINKYGLDISLSVTGIAGPTGNTKNKPIGLVYIGIADKNNDICKKIILNGDRIHIQNKTSLYAFNELRKFLIKKYE</sequence>
<dbReference type="InterPro" id="IPR050101">
    <property type="entry name" value="CinA"/>
</dbReference>
<dbReference type="PANTHER" id="PTHR13939">
    <property type="entry name" value="NICOTINAMIDE-NUCLEOTIDE AMIDOHYDROLASE PNCC"/>
    <property type="match status" value="1"/>
</dbReference>
<dbReference type="NCBIfam" id="NF001813">
    <property type="entry name" value="PRK00549.1"/>
    <property type="match status" value="1"/>
</dbReference>
<dbReference type="SUPFAM" id="SSF142433">
    <property type="entry name" value="CinA-like"/>
    <property type="match status" value="1"/>
</dbReference>
<feature type="domain" description="MoaB/Mog" evidence="2">
    <location>
        <begin position="4"/>
        <end position="170"/>
    </location>
</feature>
<dbReference type="Gene3D" id="3.30.70.2860">
    <property type="match status" value="1"/>
</dbReference>
<dbReference type="InterPro" id="IPR001453">
    <property type="entry name" value="MoaB/Mog_dom"/>
</dbReference>
<dbReference type="NCBIfam" id="TIGR00199">
    <property type="entry name" value="PncC_domain"/>
    <property type="match status" value="1"/>
</dbReference>
<dbReference type="Proteomes" id="UP000467132">
    <property type="component" value="Unassembled WGS sequence"/>
</dbReference>
<dbReference type="HAMAP" id="MF_00226_B">
    <property type="entry name" value="CinA_B"/>
    <property type="match status" value="1"/>
</dbReference>
<dbReference type="InterPro" id="IPR036425">
    <property type="entry name" value="MoaB/Mog-like_dom_sf"/>
</dbReference>
<dbReference type="CDD" id="cd00885">
    <property type="entry name" value="cinA"/>
    <property type="match status" value="1"/>
</dbReference>
<name>A0A845R2W4_9CLOT</name>
<gene>
    <name evidence="1" type="primary">cinA</name>
    <name evidence="3" type="ORF">D3Z33_13740</name>
</gene>
<dbReference type="SUPFAM" id="SSF53218">
    <property type="entry name" value="Molybdenum cofactor biosynthesis proteins"/>
    <property type="match status" value="1"/>
</dbReference>
<evidence type="ECO:0000259" key="2">
    <source>
        <dbReference type="SMART" id="SM00852"/>
    </source>
</evidence>
<dbReference type="InterPro" id="IPR008135">
    <property type="entry name" value="Competence-induced_CinA"/>
</dbReference>